<feature type="compositionally biased region" description="Low complexity" evidence="2">
    <location>
        <begin position="403"/>
        <end position="423"/>
    </location>
</feature>
<reference evidence="3 4" key="1">
    <citation type="submission" date="2024-01" db="EMBL/GenBank/DDBJ databases">
        <authorList>
            <person name="Allen C."/>
            <person name="Tagirdzhanova G."/>
        </authorList>
    </citation>
    <scope>NUCLEOTIDE SEQUENCE [LARGE SCALE GENOMIC DNA]</scope>
</reference>
<feature type="compositionally biased region" description="Gly residues" evidence="2">
    <location>
        <begin position="393"/>
        <end position="402"/>
    </location>
</feature>
<gene>
    <name evidence="3" type="ORF">SCUCBS95973_004624</name>
</gene>
<dbReference type="EMBL" id="CAWUHB010000023">
    <property type="protein sequence ID" value="CAK7221805.1"/>
    <property type="molecule type" value="Genomic_DNA"/>
</dbReference>
<name>A0ABP0BQW3_9PEZI</name>
<evidence type="ECO:0000256" key="2">
    <source>
        <dbReference type="SAM" id="MobiDB-lite"/>
    </source>
</evidence>
<dbReference type="SUPFAM" id="SSF51735">
    <property type="entry name" value="NAD(P)-binding Rossmann-fold domains"/>
    <property type="match status" value="1"/>
</dbReference>
<comment type="caution">
    <text evidence="3">The sequence shown here is derived from an EMBL/GenBank/DDBJ whole genome shotgun (WGS) entry which is preliminary data.</text>
</comment>
<dbReference type="PANTHER" id="PTHR13812">
    <property type="entry name" value="KETIMINE REDUCTASE MU-CRYSTALLIN"/>
    <property type="match status" value="1"/>
</dbReference>
<accession>A0ABP0BQW3</accession>
<protein>
    <recommendedName>
        <fullName evidence="5">Ornithine cyclodeaminase</fullName>
    </recommendedName>
</protein>
<evidence type="ECO:0000256" key="1">
    <source>
        <dbReference type="ARBA" id="ARBA00008903"/>
    </source>
</evidence>
<dbReference type="Gene3D" id="3.40.50.720">
    <property type="entry name" value="NAD(P)-binding Rossmann-like Domain"/>
    <property type="match status" value="1"/>
</dbReference>
<feature type="compositionally biased region" description="Low complexity" evidence="2">
    <location>
        <begin position="462"/>
        <end position="477"/>
    </location>
</feature>
<evidence type="ECO:0000313" key="4">
    <source>
        <dbReference type="Proteomes" id="UP001642405"/>
    </source>
</evidence>
<feature type="compositionally biased region" description="Low complexity" evidence="2">
    <location>
        <begin position="443"/>
        <end position="454"/>
    </location>
</feature>
<dbReference type="InterPro" id="IPR036291">
    <property type="entry name" value="NAD(P)-bd_dom_sf"/>
</dbReference>
<sequence length="542" mass="57896">MSLTILKDEEILDLLNGLTLDELEGFRGVLKQALYEYSTGTQDVKDGEIQQPPRTVVTSPATGCTTLFMPSCSSDGIGMKVITLSQAKKDALPRQDGPAAAAAAAVSAPPPAIRPTGALTLYSKTGSPIGIVHASTLTAFRTALASACLLLRRDYVRNITVFGCGEQAYWHVRLALLLRGSTIRHVNIISRRFDSSRAFVARFYQMPTAIKEREGWASDTKFSILTTSYNEYARLLQEMLRSSDVIFCCTPSTAPLFDHRILTNHEGRRRGRLIVAIGSYTHDMRELPPELLRQATKVADRSHVHYHKHAVEGGVVVVDTLDGALKEAGEVIDAGLTPRHLVELGELVMLSRITLQEDDSSDDVTSSNASTFSTASSELEKMSLNGPAMASVYGGGGSGDASGGQETPTITTTSASETPSEQPGTPTKSSLAGLDSLVAPATGSHSRSASPSRKGSGGAGAGSSSSSSFLGSLTSGRSSHRRSSSQASVDRRKKKEDHSARWLQRGNVIYKSVGLGLMDLSVGLHLIEFAREKGVGIRIDGF</sequence>
<dbReference type="InterPro" id="IPR023401">
    <property type="entry name" value="ODC_N"/>
</dbReference>
<evidence type="ECO:0008006" key="5">
    <source>
        <dbReference type="Google" id="ProtNLM"/>
    </source>
</evidence>
<keyword evidence="4" id="KW-1185">Reference proteome</keyword>
<dbReference type="InterPro" id="IPR003462">
    <property type="entry name" value="ODC_Mu_crystall"/>
</dbReference>
<feature type="region of interest" description="Disordered" evidence="2">
    <location>
        <begin position="387"/>
        <end position="499"/>
    </location>
</feature>
<dbReference type="PANTHER" id="PTHR13812:SF19">
    <property type="entry name" value="KETIMINE REDUCTASE MU-CRYSTALLIN"/>
    <property type="match status" value="1"/>
</dbReference>
<organism evidence="3 4">
    <name type="scientific">Sporothrix curviconia</name>
    <dbReference type="NCBI Taxonomy" id="1260050"/>
    <lineage>
        <taxon>Eukaryota</taxon>
        <taxon>Fungi</taxon>
        <taxon>Dikarya</taxon>
        <taxon>Ascomycota</taxon>
        <taxon>Pezizomycotina</taxon>
        <taxon>Sordariomycetes</taxon>
        <taxon>Sordariomycetidae</taxon>
        <taxon>Ophiostomatales</taxon>
        <taxon>Ophiostomataceae</taxon>
        <taxon>Sporothrix</taxon>
    </lineage>
</organism>
<dbReference type="Proteomes" id="UP001642405">
    <property type="component" value="Unassembled WGS sequence"/>
</dbReference>
<dbReference type="Pfam" id="PF02423">
    <property type="entry name" value="OCD_Mu_crystall"/>
    <property type="match status" value="1"/>
</dbReference>
<evidence type="ECO:0000313" key="3">
    <source>
        <dbReference type="EMBL" id="CAK7221805.1"/>
    </source>
</evidence>
<dbReference type="Gene3D" id="3.30.1780.10">
    <property type="entry name" value="ornithine cyclodeaminase, domain 1"/>
    <property type="match status" value="1"/>
</dbReference>
<proteinExistence type="inferred from homology"/>
<comment type="similarity">
    <text evidence="1">Belongs to the ornithine cyclodeaminase/mu-crystallin family.</text>
</comment>